<evidence type="ECO:0000313" key="3">
    <source>
        <dbReference type="Proteomes" id="UP001476798"/>
    </source>
</evidence>
<gene>
    <name evidence="2" type="ORF">GOODEAATRI_030406</name>
</gene>
<dbReference type="PANTHER" id="PTHR34415:SF1">
    <property type="entry name" value="INTEGRASE CATALYTIC DOMAIN-CONTAINING PROTEIN"/>
    <property type="match status" value="1"/>
</dbReference>
<evidence type="ECO:0000259" key="1">
    <source>
        <dbReference type="Pfam" id="PF25273"/>
    </source>
</evidence>
<protein>
    <recommendedName>
        <fullName evidence="1">DUF7869 domain-containing protein</fullName>
    </recommendedName>
</protein>
<comment type="caution">
    <text evidence="2">The sequence shown here is derived from an EMBL/GenBank/DDBJ whole genome shotgun (WGS) entry which is preliminary data.</text>
</comment>
<evidence type="ECO:0000313" key="2">
    <source>
        <dbReference type="EMBL" id="MEQ2173278.1"/>
    </source>
</evidence>
<feature type="domain" description="DUF7869" evidence="1">
    <location>
        <begin position="47"/>
        <end position="196"/>
    </location>
</feature>
<dbReference type="Pfam" id="PF25273">
    <property type="entry name" value="DUF7869"/>
    <property type="match status" value="1"/>
</dbReference>
<name>A0ABV0NRX6_9TELE</name>
<sequence length="232" mass="26598">MHFPSNPLQPGPMYFLTPWICGLFGVSCECLQKQVNFLIDKGMSSGKGSNEVISYMHHFFTHFGVGETDVGLHCDNRTGQNKNNFMLWYGAWRVTHKLHSTLNIHFLIAGHTKFALDCGFGLIKQAYKRTRVRTLADITKVVENSSPESRLNIPQLVGLEDGRVLVNTFDWQAHLSSYFRKLPQIKSYQHFRYLLCKPPRSVFVNNKETCNILIVFCVLLLTALIQKDLTWS</sequence>
<proteinExistence type="predicted"/>
<reference evidence="2 3" key="1">
    <citation type="submission" date="2021-06" db="EMBL/GenBank/DDBJ databases">
        <authorList>
            <person name="Palmer J.M."/>
        </authorList>
    </citation>
    <scope>NUCLEOTIDE SEQUENCE [LARGE SCALE GENOMIC DNA]</scope>
    <source>
        <strain evidence="2 3">GA_2019</strain>
        <tissue evidence="2">Muscle</tissue>
    </source>
</reference>
<dbReference type="PANTHER" id="PTHR34415">
    <property type="entry name" value="INTEGRASE CATALYTIC DOMAIN-CONTAINING PROTEIN"/>
    <property type="match status" value="1"/>
</dbReference>
<dbReference type="EMBL" id="JAHRIO010044775">
    <property type="protein sequence ID" value="MEQ2173278.1"/>
    <property type="molecule type" value="Genomic_DNA"/>
</dbReference>
<dbReference type="Proteomes" id="UP001476798">
    <property type="component" value="Unassembled WGS sequence"/>
</dbReference>
<accession>A0ABV0NRX6</accession>
<keyword evidence="3" id="KW-1185">Reference proteome</keyword>
<organism evidence="2 3">
    <name type="scientific">Goodea atripinnis</name>
    <dbReference type="NCBI Taxonomy" id="208336"/>
    <lineage>
        <taxon>Eukaryota</taxon>
        <taxon>Metazoa</taxon>
        <taxon>Chordata</taxon>
        <taxon>Craniata</taxon>
        <taxon>Vertebrata</taxon>
        <taxon>Euteleostomi</taxon>
        <taxon>Actinopterygii</taxon>
        <taxon>Neopterygii</taxon>
        <taxon>Teleostei</taxon>
        <taxon>Neoteleostei</taxon>
        <taxon>Acanthomorphata</taxon>
        <taxon>Ovalentaria</taxon>
        <taxon>Atherinomorphae</taxon>
        <taxon>Cyprinodontiformes</taxon>
        <taxon>Goodeidae</taxon>
        <taxon>Goodea</taxon>
    </lineage>
</organism>
<dbReference type="InterPro" id="IPR057191">
    <property type="entry name" value="DUF7869"/>
</dbReference>